<dbReference type="PIRSF" id="PIRSF036962">
    <property type="entry name" value="UCP036962_SignTr_Ycf55"/>
    <property type="match status" value="1"/>
</dbReference>
<organism evidence="1">
    <name type="scientific">Corallina ferreyrae</name>
    <dbReference type="NCBI Taxonomy" id="2547422"/>
    <lineage>
        <taxon>Eukaryota</taxon>
        <taxon>Rhodophyta</taxon>
        <taxon>Florideophyceae</taxon>
        <taxon>Corallinophycidae</taxon>
        <taxon>Corallinales</taxon>
        <taxon>Corallinaceae</taxon>
        <taxon>Corallinoideae</taxon>
        <taxon>Corallina</taxon>
    </lineage>
</organism>
<dbReference type="RefSeq" id="YP_009589064.1">
    <property type="nucleotide sequence ID" value="NC_041636.1"/>
</dbReference>
<dbReference type="EMBL" id="MK408748">
    <property type="protein sequence ID" value="QBL75580.1"/>
    <property type="molecule type" value="Genomic_DNA"/>
</dbReference>
<sequence>MIIYWPNAQSIDLNLAVAELFVQTYQKFSGSLYNHTNTKLPIDVLDQYAKKQLLIETLIELEVLILDITEINLNPNNIKQLNDKIIYDIIDKTMSSFINKLAFKQKNCIVNYYSNYNQLFFNEHKTLIYYLLLYLIFGSNAIDKNKFPFYNLKTPFSHVKLLFENAIIQISNIIAFNLLENYSSIKAIYEFLTLNNICNKKYKSIRLLSNFRNNLINYNWINKYIYYPQNIYCSNYQILFVSSQKIIYKNIYINRISDYLKLSKIQLVSVLYLEIQDFVVPKINNLIILLGKLIIYILGELISKIIKICSTAVIQKINENKR</sequence>
<name>A0A482CDH4_9FLOR</name>
<dbReference type="InterPro" id="IPR022552">
    <property type="entry name" value="UPF_Ycf55"/>
</dbReference>
<keyword evidence="1" id="KW-0934">Plastid</keyword>
<protein>
    <submittedName>
        <fullName evidence="1">Conserved hypothetical plastid protein</fullName>
    </submittedName>
</protein>
<proteinExistence type="predicted"/>
<accession>A0A482CDH4</accession>
<dbReference type="InterPro" id="IPR017077">
    <property type="entry name" value="Uncharacterised_Ycf55_algae"/>
</dbReference>
<dbReference type="Pfam" id="PF12452">
    <property type="entry name" value="DUF3685"/>
    <property type="match status" value="1"/>
</dbReference>
<reference evidence="1" key="1">
    <citation type="journal article" date="2019" name="Mitochondrial DNA Part B Resour">
        <title>Conspecificity of the Peruvian Corallina ferreyrae with C. caespitosa (Corallinaceae, Rhodophyta) inferred from genomic analysis of the type specimen.</title>
        <authorList>
            <person name="Bustamante D.E."/>
            <person name="Calderon M.S."/>
            <person name="Hughey J.R."/>
        </authorList>
    </citation>
    <scope>NUCLEOTIDE SEQUENCE</scope>
</reference>
<dbReference type="GeneID" id="39720214"/>
<geneLocation type="plastid" evidence="1"/>
<gene>
    <name evidence="1" type="primary">ycf55</name>
</gene>
<dbReference type="AlphaFoldDB" id="A0A482CDH4"/>
<evidence type="ECO:0000313" key="1">
    <source>
        <dbReference type="EMBL" id="QBL75580.1"/>
    </source>
</evidence>